<sequence>MALPHFNLTQIPPPTSCCCCRCQHFQLPRGNAPPKHSLLVGFARCPVISFPAGLVGFLSGSISTGLRKRLVTVSPWILNAATPTCVLDNATVPAAATVEINVTCYQLVGLRDQAEKDEVVKSVIQLKSAEVEDGYTMDAIMSRKDLLMDVRDKVLFEPEYAGNVRDKIPPKSSLYIPWTWLPGALCLLQEVGEEKLVLDIGRKAIQKPDAKPYIHDILLSMALAECEIAKISFENNKTSLGFEALARAQSLLRSKISLGKMALLAQIEESMEELAPACTLEILSMPHSPENPEKRRGAIAALRELLRQGLDAEMSCRVQGWPCFLIQALNRLVATEIVDLLPWDDLALIRRNKKSLESHTQRAVIDFNCFYVALIAHIALGFSSKQTKLINRAKDICGTLIASEGIDLKLEEAFCLFLLGQDNEAQVIEKLQQVESNVNPAPQILISGKDKYVATSVKSPVAYHCMLGSSEVPLVGVLGEGLKNPAELDQETWLKDSVLAAFSDTRDCSPSLVDFFSGGSKFPSLSTKRVTGQRPFSDFASERINHGGGSLSLKTSSQHLGSAVKKLALVDLQTSLMSDKSDDRASEDQPPVQLKRNLDMRDNGNWESWSSYGNVVGKFIFVVVLGCMTFITSKLSYRSLRSPTFAFNKHIADTTFHSGTMDFSHDTIGGSGIGDRMKKLSATVKTKFDTLPRHSISQNLGLTTSRKSSTRAVSRKQMPVEEAEALIRQWQTVKAEALGPEHQIQSLSELLAESMLDQWQELADAAHSESCYWRFLLLDLSIVKADVVSDGFGMETAEIEALLEEAAELVDESQQKKNPNYHSKYKIRYALKRQDDGSWRFCKCEIQSPS</sequence>
<dbReference type="Proteomes" id="UP001154282">
    <property type="component" value="Unassembled WGS sequence"/>
</dbReference>
<dbReference type="Pfam" id="PF13355">
    <property type="entry name" value="ARC6-like_IMS"/>
    <property type="match status" value="1"/>
</dbReference>
<feature type="region of interest" description="Disordered" evidence="1">
    <location>
        <begin position="579"/>
        <end position="599"/>
    </location>
</feature>
<evidence type="ECO:0000256" key="1">
    <source>
        <dbReference type="SAM" id="MobiDB-lite"/>
    </source>
</evidence>
<dbReference type="InterPro" id="IPR025344">
    <property type="entry name" value="CDP1-like_IMS"/>
</dbReference>
<dbReference type="Pfam" id="PF25515">
    <property type="entry name" value="Arm_PDR"/>
    <property type="match status" value="1"/>
</dbReference>
<dbReference type="EMBL" id="CAMGYJ010000010">
    <property type="protein sequence ID" value="CAI0548712.1"/>
    <property type="molecule type" value="Genomic_DNA"/>
</dbReference>
<dbReference type="InterPro" id="IPR044685">
    <property type="entry name" value="CPD1-like"/>
</dbReference>
<keyword evidence="6" id="KW-1185">Reference proteome</keyword>
<dbReference type="GO" id="GO:0009706">
    <property type="term" value="C:chloroplast inner membrane"/>
    <property type="evidence" value="ECO:0007669"/>
    <property type="project" value="TreeGrafter"/>
</dbReference>
<evidence type="ECO:0000259" key="4">
    <source>
        <dbReference type="Pfam" id="PF25515"/>
    </source>
</evidence>
<dbReference type="AlphaFoldDB" id="A0AAV0QX19"/>
<organism evidence="5 6">
    <name type="scientific">Linum tenue</name>
    <dbReference type="NCBI Taxonomy" id="586396"/>
    <lineage>
        <taxon>Eukaryota</taxon>
        <taxon>Viridiplantae</taxon>
        <taxon>Streptophyta</taxon>
        <taxon>Embryophyta</taxon>
        <taxon>Tracheophyta</taxon>
        <taxon>Spermatophyta</taxon>
        <taxon>Magnoliopsida</taxon>
        <taxon>eudicotyledons</taxon>
        <taxon>Gunneridae</taxon>
        <taxon>Pentapetalae</taxon>
        <taxon>rosids</taxon>
        <taxon>fabids</taxon>
        <taxon>Malpighiales</taxon>
        <taxon>Linaceae</taxon>
        <taxon>Linum</taxon>
    </lineage>
</organism>
<comment type="caution">
    <text evidence="5">The sequence shown here is derived from an EMBL/GenBank/DDBJ whole genome shotgun (WGS) entry which is preliminary data.</text>
</comment>
<evidence type="ECO:0000313" key="6">
    <source>
        <dbReference type="Proteomes" id="UP001154282"/>
    </source>
</evidence>
<protein>
    <recommendedName>
        <fullName evidence="7">ARC6 IMS domain-containing protein</fullName>
    </recommendedName>
</protein>
<dbReference type="InterPro" id="IPR058032">
    <property type="entry name" value="CDP1-like_a_solenoid_1"/>
</dbReference>
<evidence type="ECO:0000313" key="5">
    <source>
        <dbReference type="EMBL" id="CAI0548712.1"/>
    </source>
</evidence>
<accession>A0AAV0QX19</accession>
<evidence type="ECO:0000259" key="3">
    <source>
        <dbReference type="Pfam" id="PF23468"/>
    </source>
</evidence>
<dbReference type="InterPro" id="IPR057137">
    <property type="entry name" value="CDP1-like_a_solenoid_2"/>
</dbReference>
<dbReference type="Pfam" id="PF23468">
    <property type="entry name" value="ARC6"/>
    <property type="match status" value="1"/>
</dbReference>
<gene>
    <name evidence="5" type="ORF">LITE_LOCUS44871</name>
</gene>
<evidence type="ECO:0000259" key="2">
    <source>
        <dbReference type="Pfam" id="PF13355"/>
    </source>
</evidence>
<dbReference type="PANTHER" id="PTHR33925">
    <property type="entry name" value="PLASTID DIVISION PROTEIN CDP1, CHLOROPLASTIC-RELATED"/>
    <property type="match status" value="1"/>
</dbReference>
<proteinExistence type="predicted"/>
<dbReference type="GO" id="GO:0010020">
    <property type="term" value="P:chloroplast fission"/>
    <property type="evidence" value="ECO:0007669"/>
    <property type="project" value="TreeGrafter"/>
</dbReference>
<reference evidence="5" key="1">
    <citation type="submission" date="2022-08" db="EMBL/GenBank/DDBJ databases">
        <authorList>
            <person name="Gutierrez-Valencia J."/>
        </authorList>
    </citation>
    <scope>NUCLEOTIDE SEQUENCE</scope>
</reference>
<feature type="domain" description="Plastid division protein CDP1-like IMS" evidence="2">
    <location>
        <begin position="723"/>
        <end position="841"/>
    </location>
</feature>
<feature type="domain" description="Plastid division protein CDP1-like 2nd alpha solenoid" evidence="3">
    <location>
        <begin position="370"/>
        <end position="437"/>
    </location>
</feature>
<feature type="domain" description="Plastid division protein CDP1-like 1st alpha solenoid" evidence="4">
    <location>
        <begin position="176"/>
        <end position="322"/>
    </location>
</feature>
<evidence type="ECO:0008006" key="7">
    <source>
        <dbReference type="Google" id="ProtNLM"/>
    </source>
</evidence>
<name>A0AAV0QX19_9ROSI</name>
<dbReference type="PANTHER" id="PTHR33925:SF2">
    <property type="entry name" value="PLASTID DIVISION PROTEIN CDP1, CHLOROPLASTIC"/>
    <property type="match status" value="1"/>
</dbReference>